<dbReference type="Pfam" id="PF16132">
    <property type="entry name" value="DUF4843"/>
    <property type="match status" value="1"/>
</dbReference>
<keyword evidence="2" id="KW-1185">Reference proteome</keyword>
<protein>
    <submittedName>
        <fullName evidence="1">DUF4843 domain-containing protein</fullName>
    </submittedName>
</protein>
<reference evidence="2" key="1">
    <citation type="journal article" date="2019" name="Int. J. Syst. Evol. Microbiol.">
        <title>The Global Catalogue of Microorganisms (GCM) 10K type strain sequencing project: providing services to taxonomists for standard genome sequencing and annotation.</title>
        <authorList>
            <consortium name="The Broad Institute Genomics Platform"/>
            <consortium name="The Broad Institute Genome Sequencing Center for Infectious Disease"/>
            <person name="Wu L."/>
            <person name="Ma J."/>
        </authorList>
    </citation>
    <scope>NUCLEOTIDE SEQUENCE [LARGE SCALE GENOMIC DNA]</scope>
    <source>
        <strain evidence="2">CCM 8689</strain>
    </source>
</reference>
<gene>
    <name evidence="1" type="ORF">ACFOUY_18985</name>
</gene>
<evidence type="ECO:0000313" key="1">
    <source>
        <dbReference type="EMBL" id="MFC4198799.1"/>
    </source>
</evidence>
<accession>A0ABV8NPK5</accession>
<dbReference type="InterPro" id="IPR032299">
    <property type="entry name" value="DUF4843"/>
</dbReference>
<proteinExistence type="predicted"/>
<comment type="caution">
    <text evidence="1">The sequence shown here is derived from an EMBL/GenBank/DDBJ whole genome shotgun (WGS) entry which is preliminary data.</text>
</comment>
<organism evidence="1 2">
    <name type="scientific">Pedobacter jamesrossensis</name>
    <dbReference type="NCBI Taxonomy" id="1908238"/>
    <lineage>
        <taxon>Bacteria</taxon>
        <taxon>Pseudomonadati</taxon>
        <taxon>Bacteroidota</taxon>
        <taxon>Sphingobacteriia</taxon>
        <taxon>Sphingobacteriales</taxon>
        <taxon>Sphingobacteriaceae</taxon>
        <taxon>Pedobacter</taxon>
    </lineage>
</organism>
<dbReference type="EMBL" id="JBHSBY010000143">
    <property type="protein sequence ID" value="MFC4198799.1"/>
    <property type="molecule type" value="Genomic_DNA"/>
</dbReference>
<sequence length="275" mass="31028">MLLGTILFGCKKNDMMPYSSLDNVYLQYLDKSGNQDTTTISYSFAYNPSLANDTLWVPIVVTGPRVSHSRQFVLGIVDSLTTAVKGTHYEALKSSYTLPADSGKVKIPLIIKNNDDALATKSVTLGIRTLAGGDFSADLPIDLRSKKIIFSNRLEKPAWWIYWESQLGEYGRIKHQLFLISSGTVDLVDMSKPNAYLEIPRTLYYIENFRAFLKDPETWIVKNPSKGYLLTKKADGSGDYDFYNEATPAKRYTLKYFALVNGYFFIDESGKQIII</sequence>
<dbReference type="Proteomes" id="UP001595792">
    <property type="component" value="Unassembled WGS sequence"/>
</dbReference>
<evidence type="ECO:0000313" key="2">
    <source>
        <dbReference type="Proteomes" id="UP001595792"/>
    </source>
</evidence>
<name>A0ABV8NPK5_9SPHI</name>